<evidence type="ECO:0000256" key="2">
    <source>
        <dbReference type="ARBA" id="ARBA00005558"/>
    </source>
</evidence>
<dbReference type="InterPro" id="IPR006533">
    <property type="entry name" value="T6SS_Vgr_RhsGE"/>
</dbReference>
<reference evidence="6 7" key="1">
    <citation type="journal article" date="2014" name="Int. J. Syst. Evol. Microbiol.">
        <title>Complete genome sequence of Corynebacterium casei LMG S-19264T (=DSM 44701T), isolated from a smear-ripened cheese.</title>
        <authorList>
            <consortium name="US DOE Joint Genome Institute (JGI-PGF)"/>
            <person name="Walter F."/>
            <person name="Albersmeier A."/>
            <person name="Kalinowski J."/>
            <person name="Ruckert C."/>
        </authorList>
    </citation>
    <scope>NUCLEOTIDE SEQUENCE [LARGE SCALE GENOMIC DNA]</scope>
    <source>
        <strain evidence="6 7">CGMCC 1.16330</strain>
    </source>
</reference>
<protein>
    <submittedName>
        <fullName evidence="6">Type IV secretion protein Rhs</fullName>
    </submittedName>
</protein>
<dbReference type="Gene3D" id="2.40.50.230">
    <property type="entry name" value="Gp5 N-terminal domain"/>
    <property type="match status" value="1"/>
</dbReference>
<proteinExistence type="inferred from homology"/>
<dbReference type="Pfam" id="PF22178">
    <property type="entry name" value="Gp5_trimer_C"/>
    <property type="match status" value="1"/>
</dbReference>
<dbReference type="SUPFAM" id="SSF69255">
    <property type="entry name" value="gp5 N-terminal domain-like"/>
    <property type="match status" value="1"/>
</dbReference>
<comment type="subcellular location">
    <subcellularLocation>
        <location evidence="1">Secreted</location>
    </subcellularLocation>
</comment>
<comment type="similarity">
    <text evidence="2">Belongs to the VgrG protein family.</text>
</comment>
<keyword evidence="7" id="KW-1185">Reference proteome</keyword>
<feature type="domain" description="Gp5/Type VI secretion system Vgr C-terminal trimerisation" evidence="5">
    <location>
        <begin position="467"/>
        <end position="565"/>
    </location>
</feature>
<evidence type="ECO:0000256" key="3">
    <source>
        <dbReference type="ARBA" id="ARBA00022525"/>
    </source>
</evidence>
<dbReference type="AlphaFoldDB" id="A0A8J2Z8Y2"/>
<evidence type="ECO:0000259" key="5">
    <source>
        <dbReference type="Pfam" id="PF22178"/>
    </source>
</evidence>
<accession>A0A8J2Z8Y2</accession>
<sequence>MSSTIDQAPRLLSIASPLGAGVLVLRRLTVHEAIGRPFLIEAEAISENDSLAVGDLIGQPVTCKVQQGGGAPRAFHGIVRAFGRAGSFGRGLTAYRIEAVPELWALSRTADCRIFQEKSVKQIVETVLGDAGLGATFLGSPPTTPRPYCVQYNETDLDFVQRLLDEVGCGYFFEHAEGSHALKITSANADFPLAPCGALVNRPNGDTFDSVVTWTPRGDRRPGSVRLKDYDQAAPASLLEATASTVLKGAQTTGGEVFLWPGGQAVRPDADVARLLMETEEAQSSLVEATIREPRVFAGSRVKIKPSEDGGEVTWLVTAARHEAFDETQLAGGGTAGYSCAVTLMDPATPWRNPAPRPRPRMPGLQSAIVTGPAGEEIYVDKQGRIKVQFLWDREGKNDEKTSCWIRVMQPFAGAWGGTWFLPRIGDEVIVGYLDDDPDKPIVVGSAYHGEVVPPFGALPSNMNKGGISTRSTKGGGADNANILRFDDTKGSEELYVQAEKDMKVLVKNDRTETVQGKHAETVTKDRSVTVEEGNQSLVVSKGNMDTKIEMGNQTLVISMGNQETKLDMGNVTTKLAMGNMDTKLDLGKATTEAMQSIELKVGASSVRIDQTGVTIKGLMITIEGSAMTEVKSPMTQVKGDGMLILKGGITMIN</sequence>
<evidence type="ECO:0000256" key="1">
    <source>
        <dbReference type="ARBA" id="ARBA00004613"/>
    </source>
</evidence>
<dbReference type="InterPro" id="IPR037026">
    <property type="entry name" value="Vgr_OB-fold_dom_sf"/>
</dbReference>
<dbReference type="EMBL" id="BMKS01000002">
    <property type="protein sequence ID" value="GGG20655.1"/>
    <property type="molecule type" value="Genomic_DNA"/>
</dbReference>
<dbReference type="InterPro" id="IPR054030">
    <property type="entry name" value="Gp5_Vgr_C"/>
</dbReference>
<dbReference type="PANTHER" id="PTHR32305:SF15">
    <property type="entry name" value="PROTEIN RHSA-RELATED"/>
    <property type="match status" value="1"/>
</dbReference>
<dbReference type="Gene3D" id="2.30.110.50">
    <property type="match status" value="1"/>
</dbReference>
<dbReference type="InterPro" id="IPR017847">
    <property type="entry name" value="T6SS_RhsGE_Vgr_subset"/>
</dbReference>
<feature type="domain" description="Gp5/Type VI secretion system Vgr protein OB-fold" evidence="4">
    <location>
        <begin position="381"/>
        <end position="448"/>
    </location>
</feature>
<dbReference type="Pfam" id="PF04717">
    <property type="entry name" value="Phage_base_V"/>
    <property type="match status" value="1"/>
</dbReference>
<dbReference type="RefSeq" id="WP_188898365.1">
    <property type="nucleotide sequence ID" value="NZ_BMKS01000002.1"/>
</dbReference>
<dbReference type="InterPro" id="IPR050708">
    <property type="entry name" value="T6SS_VgrG/RHS"/>
</dbReference>
<dbReference type="Pfam" id="PF05954">
    <property type="entry name" value="Phage_GPD"/>
    <property type="match status" value="1"/>
</dbReference>
<dbReference type="Gene3D" id="3.55.50.10">
    <property type="entry name" value="Baseplate protein-like domains"/>
    <property type="match status" value="1"/>
</dbReference>
<dbReference type="InterPro" id="IPR006531">
    <property type="entry name" value="Gp5/Vgr_OB"/>
</dbReference>
<dbReference type="SUPFAM" id="SSF69279">
    <property type="entry name" value="Phage tail proteins"/>
    <property type="match status" value="2"/>
</dbReference>
<name>A0A8J2Z8Y2_9PROT</name>
<comment type="caution">
    <text evidence="6">The sequence shown here is derived from an EMBL/GenBank/DDBJ whole genome shotgun (WGS) entry which is preliminary data.</text>
</comment>
<organism evidence="6 7">
    <name type="scientific">Caldovatus sediminis</name>
    <dbReference type="NCBI Taxonomy" id="2041189"/>
    <lineage>
        <taxon>Bacteria</taxon>
        <taxon>Pseudomonadati</taxon>
        <taxon>Pseudomonadota</taxon>
        <taxon>Alphaproteobacteria</taxon>
        <taxon>Acetobacterales</taxon>
        <taxon>Roseomonadaceae</taxon>
        <taxon>Caldovatus</taxon>
    </lineage>
</organism>
<dbReference type="Proteomes" id="UP000597507">
    <property type="component" value="Unassembled WGS sequence"/>
</dbReference>
<dbReference type="Gene3D" id="4.10.220.110">
    <property type="match status" value="1"/>
</dbReference>
<evidence type="ECO:0000313" key="6">
    <source>
        <dbReference type="EMBL" id="GGG20655.1"/>
    </source>
</evidence>
<dbReference type="NCBIfam" id="TIGR01646">
    <property type="entry name" value="vgr_GE"/>
    <property type="match status" value="1"/>
</dbReference>
<evidence type="ECO:0000259" key="4">
    <source>
        <dbReference type="Pfam" id="PF04717"/>
    </source>
</evidence>
<dbReference type="GO" id="GO:0005576">
    <property type="term" value="C:extracellular region"/>
    <property type="evidence" value="ECO:0007669"/>
    <property type="project" value="UniProtKB-SubCell"/>
</dbReference>
<dbReference type="NCBIfam" id="TIGR03361">
    <property type="entry name" value="VI_Rhs_Vgr"/>
    <property type="match status" value="1"/>
</dbReference>
<gene>
    <name evidence="6" type="ORF">GCM10010964_06100</name>
</gene>
<dbReference type="SUPFAM" id="SSF69349">
    <property type="entry name" value="Phage fibre proteins"/>
    <property type="match status" value="1"/>
</dbReference>
<evidence type="ECO:0000313" key="7">
    <source>
        <dbReference type="Proteomes" id="UP000597507"/>
    </source>
</evidence>
<keyword evidence="3" id="KW-0964">Secreted</keyword>
<dbReference type="PANTHER" id="PTHR32305">
    <property type="match status" value="1"/>
</dbReference>